<proteinExistence type="predicted"/>
<accession>A0A0K6FV30</accession>
<reference evidence="3 4" key="1">
    <citation type="submission" date="2015-07" db="EMBL/GenBank/DDBJ databases">
        <authorList>
            <person name="Noorani M."/>
        </authorList>
    </citation>
    <scope>NUCLEOTIDE SEQUENCE [LARGE SCALE GENOMIC DNA]</scope>
    <source>
        <strain evidence="3">BBA 69670</strain>
    </source>
</reference>
<evidence type="ECO:0000256" key="2">
    <source>
        <dbReference type="SAM" id="SignalP"/>
    </source>
</evidence>
<protein>
    <submittedName>
        <fullName evidence="3">Uncharacterized protein</fullName>
    </submittedName>
</protein>
<evidence type="ECO:0000313" key="4">
    <source>
        <dbReference type="Proteomes" id="UP000044841"/>
    </source>
</evidence>
<sequence length="295" mass="30901">MHFTFSSLVILAAAVGTVTAQPEHLSLNPPRSVAKPIDWASLAPAAGPVTNAKRFAQGLPPLKPRGRKHHRVNTSNDIENAALKRATRAASAPRSETSPVPPVQQKCNILVKTADATLGYLAPTLNIFGEYGQFQGAQAGSLEVSISYVLGSEASVDMVPTNGPTKAYPFMGGAIGYSSPNSDFNPGTRGYAYVAATPQSPSGSPPVSGDNSFAIATGMSSDYESAIWIYDPSTFEIHAQWVNTDGSKPTTYVLFANDGNDALVLTGDPNTLNNDFGTSYPGVTLTCVPPVSLPA</sequence>
<evidence type="ECO:0000313" key="3">
    <source>
        <dbReference type="EMBL" id="CUA70031.1"/>
    </source>
</evidence>
<feature type="chain" id="PRO_5005502625" evidence="2">
    <location>
        <begin position="21"/>
        <end position="295"/>
    </location>
</feature>
<gene>
    <name evidence="3" type="ORF">RSOLAG22IIIB_08873</name>
</gene>
<feature type="signal peptide" evidence="2">
    <location>
        <begin position="1"/>
        <end position="20"/>
    </location>
</feature>
<organism evidence="3 4">
    <name type="scientific">Rhizoctonia solani</name>
    <dbReference type="NCBI Taxonomy" id="456999"/>
    <lineage>
        <taxon>Eukaryota</taxon>
        <taxon>Fungi</taxon>
        <taxon>Dikarya</taxon>
        <taxon>Basidiomycota</taxon>
        <taxon>Agaricomycotina</taxon>
        <taxon>Agaricomycetes</taxon>
        <taxon>Cantharellales</taxon>
        <taxon>Ceratobasidiaceae</taxon>
        <taxon>Rhizoctonia</taxon>
    </lineage>
</organism>
<feature type="region of interest" description="Disordered" evidence="1">
    <location>
        <begin position="57"/>
        <end position="102"/>
    </location>
</feature>
<name>A0A0K6FV30_9AGAM</name>
<dbReference type="AlphaFoldDB" id="A0A0K6FV30"/>
<keyword evidence="4" id="KW-1185">Reference proteome</keyword>
<dbReference type="Proteomes" id="UP000044841">
    <property type="component" value="Unassembled WGS sequence"/>
</dbReference>
<evidence type="ECO:0000256" key="1">
    <source>
        <dbReference type="SAM" id="MobiDB-lite"/>
    </source>
</evidence>
<feature type="compositionally biased region" description="Low complexity" evidence="1">
    <location>
        <begin position="81"/>
        <end position="92"/>
    </location>
</feature>
<keyword evidence="2" id="KW-0732">Signal</keyword>
<dbReference type="EMBL" id="CYGV01001090">
    <property type="protein sequence ID" value="CUA70031.1"/>
    <property type="molecule type" value="Genomic_DNA"/>
</dbReference>